<dbReference type="GO" id="GO:0016020">
    <property type="term" value="C:membrane"/>
    <property type="evidence" value="ECO:0007669"/>
    <property type="project" value="TreeGrafter"/>
</dbReference>
<dbReference type="Proteomes" id="UP001162156">
    <property type="component" value="Unassembled WGS sequence"/>
</dbReference>
<keyword evidence="3" id="KW-1185">Reference proteome</keyword>
<dbReference type="PANTHER" id="PTHR10174">
    <property type="entry name" value="ALPHA-TOCOPHEROL TRANSFER PROTEIN-RELATED"/>
    <property type="match status" value="1"/>
</dbReference>
<dbReference type="EMBL" id="JANEYF010004619">
    <property type="protein sequence ID" value="KAJ8930565.1"/>
    <property type="molecule type" value="Genomic_DNA"/>
</dbReference>
<dbReference type="InterPro" id="IPR036865">
    <property type="entry name" value="CRAL-TRIO_dom_sf"/>
</dbReference>
<dbReference type="SUPFAM" id="SSF52087">
    <property type="entry name" value="CRAL/TRIO domain"/>
    <property type="match status" value="1"/>
</dbReference>
<gene>
    <name evidence="2" type="ORF">NQ314_016627</name>
</gene>
<feature type="domain" description="CRAL-TRIO" evidence="1">
    <location>
        <begin position="1"/>
        <end position="66"/>
    </location>
</feature>
<name>A0AAV8WVE7_9CUCU</name>
<dbReference type="InterPro" id="IPR001251">
    <property type="entry name" value="CRAL-TRIO_dom"/>
</dbReference>
<organism evidence="2 3">
    <name type="scientific">Rhamnusium bicolor</name>
    <dbReference type="NCBI Taxonomy" id="1586634"/>
    <lineage>
        <taxon>Eukaryota</taxon>
        <taxon>Metazoa</taxon>
        <taxon>Ecdysozoa</taxon>
        <taxon>Arthropoda</taxon>
        <taxon>Hexapoda</taxon>
        <taxon>Insecta</taxon>
        <taxon>Pterygota</taxon>
        <taxon>Neoptera</taxon>
        <taxon>Endopterygota</taxon>
        <taxon>Coleoptera</taxon>
        <taxon>Polyphaga</taxon>
        <taxon>Cucujiformia</taxon>
        <taxon>Chrysomeloidea</taxon>
        <taxon>Cerambycidae</taxon>
        <taxon>Lepturinae</taxon>
        <taxon>Rhagiini</taxon>
        <taxon>Rhamnusium</taxon>
    </lineage>
</organism>
<sequence length="119" mass="13726">MPIRLKSLEFFNIVSFMDKLLALMKPFMKKELMNSLFLHTDMESLNKRIPKNLLPQDYGGSCESLSILHEKYKAVISDNADFFKYQDSQVVDESKRPGKPKNIGDVFGMEGTFKKLEVD</sequence>
<dbReference type="PROSITE" id="PS50191">
    <property type="entry name" value="CRAL_TRIO"/>
    <property type="match status" value="1"/>
</dbReference>
<proteinExistence type="predicted"/>
<reference evidence="2" key="1">
    <citation type="journal article" date="2023" name="Insect Mol. Biol.">
        <title>Genome sequencing provides insights into the evolution of gene families encoding plant cell wall-degrading enzymes in longhorned beetles.</title>
        <authorList>
            <person name="Shin N.R."/>
            <person name="Okamura Y."/>
            <person name="Kirsch R."/>
            <person name="Pauchet Y."/>
        </authorList>
    </citation>
    <scope>NUCLEOTIDE SEQUENCE</scope>
    <source>
        <strain evidence="2">RBIC_L_NR</strain>
    </source>
</reference>
<evidence type="ECO:0000259" key="1">
    <source>
        <dbReference type="PROSITE" id="PS50191"/>
    </source>
</evidence>
<comment type="caution">
    <text evidence="2">The sequence shown here is derived from an EMBL/GenBank/DDBJ whole genome shotgun (WGS) entry which is preliminary data.</text>
</comment>
<accession>A0AAV8WVE7</accession>
<dbReference type="PANTHER" id="PTHR10174:SF213">
    <property type="entry name" value="CRAL-TRIO DOMAIN-CONTAINING PROTEIN"/>
    <property type="match status" value="1"/>
</dbReference>
<dbReference type="AlphaFoldDB" id="A0AAV8WVE7"/>
<dbReference type="Gene3D" id="3.40.525.10">
    <property type="entry name" value="CRAL-TRIO lipid binding domain"/>
    <property type="match status" value="1"/>
</dbReference>
<protein>
    <recommendedName>
        <fullName evidence="1">CRAL-TRIO domain-containing protein</fullName>
    </recommendedName>
</protein>
<evidence type="ECO:0000313" key="2">
    <source>
        <dbReference type="EMBL" id="KAJ8930565.1"/>
    </source>
</evidence>
<dbReference type="GO" id="GO:1902936">
    <property type="term" value="F:phosphatidylinositol bisphosphate binding"/>
    <property type="evidence" value="ECO:0007669"/>
    <property type="project" value="TreeGrafter"/>
</dbReference>
<dbReference type="PRINTS" id="PR00180">
    <property type="entry name" value="CRETINALDHBP"/>
</dbReference>
<evidence type="ECO:0000313" key="3">
    <source>
        <dbReference type="Proteomes" id="UP001162156"/>
    </source>
</evidence>
<dbReference type="Pfam" id="PF00650">
    <property type="entry name" value="CRAL_TRIO"/>
    <property type="match status" value="1"/>
</dbReference>